<dbReference type="Gene3D" id="1.10.472.60">
    <property type="entry name" value="putative protein disulfide isomerase domain"/>
    <property type="match status" value="1"/>
</dbReference>
<organism evidence="1 2">
    <name type="scientific">Pseudomonas aeruginosa</name>
    <dbReference type="NCBI Taxonomy" id="287"/>
    <lineage>
        <taxon>Bacteria</taxon>
        <taxon>Pseudomonadati</taxon>
        <taxon>Pseudomonadota</taxon>
        <taxon>Gammaproteobacteria</taxon>
        <taxon>Pseudomonadales</taxon>
        <taxon>Pseudomonadaceae</taxon>
        <taxon>Pseudomonas</taxon>
    </lineage>
</organism>
<proteinExistence type="predicted"/>
<name>A0A844NPQ7_PSEAI</name>
<protein>
    <submittedName>
        <fullName evidence="1">DsbA family protein</fullName>
    </submittedName>
</protein>
<dbReference type="InterPro" id="IPR036249">
    <property type="entry name" value="Thioredoxin-like_sf"/>
</dbReference>
<dbReference type="AlphaFoldDB" id="A0A844NPQ7"/>
<gene>
    <name evidence="1" type="ORF">GNQ48_21765</name>
</gene>
<reference evidence="1 2" key="1">
    <citation type="submission" date="2019-11" db="EMBL/GenBank/DDBJ databases">
        <title>Genomes of ocular Pseudomonas aeruginosa isolates.</title>
        <authorList>
            <person name="Khan M."/>
            <person name="Rice S.A."/>
            <person name="Willcox M.D.P."/>
            <person name="Stapleton F."/>
        </authorList>
    </citation>
    <scope>NUCLEOTIDE SEQUENCE [LARGE SCALE GENOMIC DNA]</scope>
    <source>
        <strain evidence="1 2">PA221</strain>
    </source>
</reference>
<dbReference type="PANTHER" id="PTHR13887:SF54">
    <property type="entry name" value="DSBA FAMILY PROTEIN"/>
    <property type="match status" value="1"/>
</dbReference>
<sequence>MTLMNCDPATGSCRIPDAAPILPQGAKQAPGGEVTLRYIGDPMCSWCWGISSTLEELARYCEQKGIGFTLTMGGLRAGGGDAWGPEFREFLRREWTHIAKVTGQPFGFSLLSAKHFDYDTEPACRAVVVAEQMLDQKRPVASATLAFFSAVQCKFYVEGEDPKNVDFYRSICEDASLSFEDFRVHFATAAARQAVYRQFAQCGEWGVRAFPTLLLDLAGDLKQLSSGATTAASVIERIEHLLGARTD</sequence>
<accession>A0A844NPQ7</accession>
<dbReference type="SUPFAM" id="SSF52833">
    <property type="entry name" value="Thioredoxin-like"/>
    <property type="match status" value="1"/>
</dbReference>
<comment type="caution">
    <text evidence="1">The sequence shown here is derived from an EMBL/GenBank/DDBJ whole genome shotgun (WGS) entry which is preliminary data.</text>
</comment>
<dbReference type="RefSeq" id="WP_021265064.1">
    <property type="nucleotide sequence ID" value="NZ_BBQK01000010.1"/>
</dbReference>
<dbReference type="Proteomes" id="UP000433532">
    <property type="component" value="Unassembled WGS sequence"/>
</dbReference>
<dbReference type="CDD" id="cd03025">
    <property type="entry name" value="DsbA_FrnE_like"/>
    <property type="match status" value="1"/>
</dbReference>
<dbReference type="PANTHER" id="PTHR13887">
    <property type="entry name" value="GLUTATHIONE S-TRANSFERASE KAPPA"/>
    <property type="match status" value="1"/>
</dbReference>
<dbReference type="Gene3D" id="3.40.30.10">
    <property type="entry name" value="Glutaredoxin"/>
    <property type="match status" value="1"/>
</dbReference>
<dbReference type="EMBL" id="WOAD01000021">
    <property type="protein sequence ID" value="MUI37641.1"/>
    <property type="molecule type" value="Genomic_DNA"/>
</dbReference>
<evidence type="ECO:0000313" key="2">
    <source>
        <dbReference type="Proteomes" id="UP000433532"/>
    </source>
</evidence>
<evidence type="ECO:0000313" key="1">
    <source>
        <dbReference type="EMBL" id="MUI37641.1"/>
    </source>
</evidence>